<proteinExistence type="predicted"/>
<dbReference type="EMBL" id="JASBWS010000030">
    <property type="protein sequence ID" value="KAJ9108658.1"/>
    <property type="molecule type" value="Genomic_DNA"/>
</dbReference>
<evidence type="ECO:0000313" key="1">
    <source>
        <dbReference type="EMBL" id="KAJ9108658.1"/>
    </source>
</evidence>
<accession>A0ACC2WB32</accession>
<sequence length="852" mass="93208">MAANMLAAATTTLGYLAGAKSSALSAYIVEGSSSSATSNEKRAEPFRVGLWKVVRARHRTTGRQVSVWTWDKRPVEAVEAMKKEATSLSKLRHPDLLHMLENLEETRTEMTFVTEELIDSLGGVLQRMSNEARGRQREEELDEVEIQKGVLQLARALGFLHQNARLVHLNINPEAVLINAKGDWKLSGLMMTASLGGHGTSPMQAYIYPEFDSRLPPYAQFKFDYLAPEYALDSSLSPQNDMFSLGCLLYAVHLGGRPPFRTHNSLQGLRECVERELVTGRWKGGAKWAESSNDLKDLLSKLITRTPQTRLSLASLASHPYFASSLVLNILTFLDPTNFASKSREEKATFLKGLLRVLPGFSEKLRRRKLLPGLLDEMKDHYLVPFLLPNVLEICKSITTDEFAPVLAKLQPLFVLKDSPQNLIALLESLPLLKEKTTPQQFKDDVMPLIYQSLESETPSVQERALKAIPSLYEDLPYDVLEQVLLVKVAILFTKTRLLSVKVSTLECFLSMVPALTQTVLTQKLVPLLAKIRTKEPSVMMATLNVHEAMGMKVDREAVAGLVLPQLWMMSMGPLLSVEQFSKFMSVIKSLGARVEREHIEHLRAVRKSEAQTASLGMQNSGWELGQESAEVDFETLVGRSSTNTPLAGSAGSPSLMDDWGSDMAWLQPKADPVPSFNPLSVQAPNAQTRTTNATRTSMTSGSSRMNARPVPPAKFDSSAFLADPPTIPAGIPPPRIAPAVAQPSLNPSAHFSPLVPTPRTDSRLSMPSGPNYNISLTSHTPNAASPYLASPASNGSNGSFPNARPPTVSAQLTPLVPSKPLPPGFSSGVLQPDAEPSLETDDQQNSGLGGL</sequence>
<name>A0ACC2WB32_9TREE</name>
<reference evidence="1" key="1">
    <citation type="submission" date="2023-04" db="EMBL/GenBank/DDBJ databases">
        <title>Draft Genome sequencing of Naganishia species isolated from polar environments using Oxford Nanopore Technology.</title>
        <authorList>
            <person name="Leo P."/>
            <person name="Venkateswaran K."/>
        </authorList>
    </citation>
    <scope>NUCLEOTIDE SEQUENCE</scope>
    <source>
        <strain evidence="1">MNA-CCFEE 5262</strain>
    </source>
</reference>
<dbReference type="Proteomes" id="UP001230649">
    <property type="component" value="Unassembled WGS sequence"/>
</dbReference>
<organism evidence="1 2">
    <name type="scientific">Naganishia adeliensis</name>
    <dbReference type="NCBI Taxonomy" id="92952"/>
    <lineage>
        <taxon>Eukaryota</taxon>
        <taxon>Fungi</taxon>
        <taxon>Dikarya</taxon>
        <taxon>Basidiomycota</taxon>
        <taxon>Agaricomycotina</taxon>
        <taxon>Tremellomycetes</taxon>
        <taxon>Filobasidiales</taxon>
        <taxon>Filobasidiaceae</taxon>
        <taxon>Naganishia</taxon>
    </lineage>
</organism>
<gene>
    <name evidence="1" type="ORF">QFC20_003357</name>
</gene>
<protein>
    <submittedName>
        <fullName evidence="1">Uncharacterized protein</fullName>
    </submittedName>
</protein>
<keyword evidence="2" id="KW-1185">Reference proteome</keyword>
<evidence type="ECO:0000313" key="2">
    <source>
        <dbReference type="Proteomes" id="UP001230649"/>
    </source>
</evidence>
<comment type="caution">
    <text evidence="1">The sequence shown here is derived from an EMBL/GenBank/DDBJ whole genome shotgun (WGS) entry which is preliminary data.</text>
</comment>